<dbReference type="Gene3D" id="1.10.10.60">
    <property type="entry name" value="Homeodomain-like"/>
    <property type="match status" value="1"/>
</dbReference>
<sequence>MLADPSDLSAPDRPLHQPEWTRFWRVREGLSAEFMHASFTHHAYDRHTHDRYVFGVTTGGAEQFWHRGAVQVAPAGRVVVVNPGDVHDGESVVRGESWQRRICYLDPRLFSDVAAEDGLPGAPLFLTSVLDDPDLAAGLLAFHSAAETPGQSALHRDTQLRGLVSCLIRRYAVTRPAGRSGGEEPAAVRRVRAYLDAHAAEDISLADLGTLAGLSPLYLARSFRKAVGVPPHAYQILRRVETATGLLRQGNPPADVAQACGFADQSHMTRQFRRAHGVTPGAFRRALPG</sequence>
<proteinExistence type="predicted"/>
<dbReference type="SUPFAM" id="SSF51215">
    <property type="entry name" value="Regulatory protein AraC"/>
    <property type="match status" value="1"/>
</dbReference>
<dbReference type="AlphaFoldDB" id="A0A7W9ZFD4"/>
<name>A0A7W9ZFD4_NOVIT</name>
<comment type="caution">
    <text evidence="5">The sequence shown here is derived from an EMBL/GenBank/DDBJ whole genome shotgun (WGS) entry which is preliminary data.</text>
</comment>
<evidence type="ECO:0000256" key="2">
    <source>
        <dbReference type="ARBA" id="ARBA00023125"/>
    </source>
</evidence>
<gene>
    <name evidence="5" type="ORF">FHS48_000385</name>
</gene>
<dbReference type="SMART" id="SM00342">
    <property type="entry name" value="HTH_ARAC"/>
    <property type="match status" value="1"/>
</dbReference>
<dbReference type="InterPro" id="IPR050204">
    <property type="entry name" value="AraC_XylS_family_regulators"/>
</dbReference>
<dbReference type="SUPFAM" id="SSF46689">
    <property type="entry name" value="Homeodomain-like"/>
    <property type="match status" value="2"/>
</dbReference>
<dbReference type="InterPro" id="IPR018060">
    <property type="entry name" value="HTH_AraC"/>
</dbReference>
<dbReference type="InterPro" id="IPR037923">
    <property type="entry name" value="HTH-like"/>
</dbReference>
<dbReference type="GO" id="GO:0003700">
    <property type="term" value="F:DNA-binding transcription factor activity"/>
    <property type="evidence" value="ECO:0007669"/>
    <property type="project" value="InterPro"/>
</dbReference>
<accession>A0A7W9ZFD4</accession>
<evidence type="ECO:0000256" key="3">
    <source>
        <dbReference type="ARBA" id="ARBA00023163"/>
    </source>
</evidence>
<keyword evidence="1" id="KW-0805">Transcription regulation</keyword>
<keyword evidence="6" id="KW-1185">Reference proteome</keyword>
<evidence type="ECO:0000313" key="6">
    <source>
        <dbReference type="Proteomes" id="UP000544872"/>
    </source>
</evidence>
<dbReference type="PANTHER" id="PTHR46796:SF2">
    <property type="entry name" value="TRANSCRIPTIONAL REGULATORY PROTEIN"/>
    <property type="match status" value="1"/>
</dbReference>
<dbReference type="PROSITE" id="PS01124">
    <property type="entry name" value="HTH_ARAC_FAMILY_2"/>
    <property type="match status" value="1"/>
</dbReference>
<organism evidence="5 6">
    <name type="scientific">Novispirillum itersonii</name>
    <name type="common">Aquaspirillum itersonii</name>
    <dbReference type="NCBI Taxonomy" id="189"/>
    <lineage>
        <taxon>Bacteria</taxon>
        <taxon>Pseudomonadati</taxon>
        <taxon>Pseudomonadota</taxon>
        <taxon>Alphaproteobacteria</taxon>
        <taxon>Rhodospirillales</taxon>
        <taxon>Novispirillaceae</taxon>
        <taxon>Novispirillum</taxon>
    </lineage>
</organism>
<dbReference type="InterPro" id="IPR009057">
    <property type="entry name" value="Homeodomain-like_sf"/>
</dbReference>
<keyword evidence="2 5" id="KW-0238">DNA-binding</keyword>
<dbReference type="InterPro" id="IPR003313">
    <property type="entry name" value="AraC-bd"/>
</dbReference>
<keyword evidence="3" id="KW-0804">Transcription</keyword>
<evidence type="ECO:0000313" key="5">
    <source>
        <dbReference type="EMBL" id="MBB6209004.1"/>
    </source>
</evidence>
<reference evidence="5 6" key="1">
    <citation type="submission" date="2020-08" db="EMBL/GenBank/DDBJ databases">
        <title>Genomic Encyclopedia of Type Strains, Phase IV (KMG-IV): sequencing the most valuable type-strain genomes for metagenomic binning, comparative biology and taxonomic classification.</title>
        <authorList>
            <person name="Goeker M."/>
        </authorList>
    </citation>
    <scope>NUCLEOTIDE SEQUENCE [LARGE SCALE GENOMIC DNA]</scope>
    <source>
        <strain evidence="5 6">DSM 11590</strain>
    </source>
</reference>
<dbReference type="RefSeq" id="WP_184260737.1">
    <property type="nucleotide sequence ID" value="NZ_JACIIX010000001.1"/>
</dbReference>
<dbReference type="Proteomes" id="UP000544872">
    <property type="component" value="Unassembled WGS sequence"/>
</dbReference>
<dbReference type="PANTHER" id="PTHR46796">
    <property type="entry name" value="HTH-TYPE TRANSCRIPTIONAL ACTIVATOR RHAS-RELATED"/>
    <property type="match status" value="1"/>
</dbReference>
<dbReference type="Pfam" id="PF02311">
    <property type="entry name" value="AraC_binding"/>
    <property type="match status" value="1"/>
</dbReference>
<protein>
    <submittedName>
        <fullName evidence="5">AraC-like DNA-binding protein</fullName>
    </submittedName>
</protein>
<dbReference type="EMBL" id="JACIIX010000001">
    <property type="protein sequence ID" value="MBB6209004.1"/>
    <property type="molecule type" value="Genomic_DNA"/>
</dbReference>
<dbReference type="GO" id="GO:0043565">
    <property type="term" value="F:sequence-specific DNA binding"/>
    <property type="evidence" value="ECO:0007669"/>
    <property type="project" value="InterPro"/>
</dbReference>
<evidence type="ECO:0000256" key="1">
    <source>
        <dbReference type="ARBA" id="ARBA00023015"/>
    </source>
</evidence>
<evidence type="ECO:0000259" key="4">
    <source>
        <dbReference type="PROSITE" id="PS01124"/>
    </source>
</evidence>
<dbReference type="Pfam" id="PF12833">
    <property type="entry name" value="HTH_18"/>
    <property type="match status" value="1"/>
</dbReference>
<feature type="domain" description="HTH araC/xylS-type" evidence="4">
    <location>
        <begin position="189"/>
        <end position="286"/>
    </location>
</feature>